<evidence type="ECO:0000313" key="2">
    <source>
        <dbReference type="Proteomes" id="UP001419268"/>
    </source>
</evidence>
<dbReference type="Proteomes" id="UP001419268">
    <property type="component" value="Unassembled WGS sequence"/>
</dbReference>
<dbReference type="EMBL" id="JBBNAG010000009">
    <property type="protein sequence ID" value="KAK9105169.1"/>
    <property type="molecule type" value="Genomic_DNA"/>
</dbReference>
<comment type="caution">
    <text evidence="1">The sequence shown here is derived from an EMBL/GenBank/DDBJ whole genome shotgun (WGS) entry which is preliminary data.</text>
</comment>
<organism evidence="1 2">
    <name type="scientific">Stephania cephalantha</name>
    <dbReference type="NCBI Taxonomy" id="152367"/>
    <lineage>
        <taxon>Eukaryota</taxon>
        <taxon>Viridiplantae</taxon>
        <taxon>Streptophyta</taxon>
        <taxon>Embryophyta</taxon>
        <taxon>Tracheophyta</taxon>
        <taxon>Spermatophyta</taxon>
        <taxon>Magnoliopsida</taxon>
        <taxon>Ranunculales</taxon>
        <taxon>Menispermaceae</taxon>
        <taxon>Menispermoideae</taxon>
        <taxon>Cissampelideae</taxon>
        <taxon>Stephania</taxon>
    </lineage>
</organism>
<proteinExistence type="predicted"/>
<accession>A0AAP0F5D1</accession>
<keyword evidence="2" id="KW-1185">Reference proteome</keyword>
<protein>
    <submittedName>
        <fullName evidence="1">Uncharacterized protein</fullName>
    </submittedName>
</protein>
<gene>
    <name evidence="1" type="ORF">Scep_022013</name>
</gene>
<reference evidence="1 2" key="1">
    <citation type="submission" date="2024-01" db="EMBL/GenBank/DDBJ databases">
        <title>Genome assemblies of Stephania.</title>
        <authorList>
            <person name="Yang L."/>
        </authorList>
    </citation>
    <scope>NUCLEOTIDE SEQUENCE [LARGE SCALE GENOMIC DNA]</scope>
    <source>
        <strain evidence="1">JXDWG</strain>
        <tissue evidence="1">Leaf</tissue>
    </source>
</reference>
<sequence length="55" mass="6495">MGCGGRRHRGFSYTTKVLQKYVKQDTQRKQASEDPLIKFELFVSFIKPIYSMSYE</sequence>
<name>A0AAP0F5D1_9MAGN</name>
<evidence type="ECO:0000313" key="1">
    <source>
        <dbReference type="EMBL" id="KAK9105169.1"/>
    </source>
</evidence>
<dbReference type="AlphaFoldDB" id="A0AAP0F5D1"/>